<dbReference type="AlphaFoldDB" id="A0A365NZQ8"/>
<dbReference type="InterPro" id="IPR021352">
    <property type="entry name" value="DUF2971"/>
</dbReference>
<accession>A0A365NZQ8</accession>
<dbReference type="Proteomes" id="UP000253319">
    <property type="component" value="Unassembled WGS sequence"/>
</dbReference>
<evidence type="ECO:0000313" key="1">
    <source>
        <dbReference type="EMBL" id="RBA27717.1"/>
    </source>
</evidence>
<name>A0A365NZQ8_9FLAO</name>
<dbReference type="EMBL" id="QLST01000014">
    <property type="protein sequence ID" value="RBA27717.1"/>
    <property type="molecule type" value="Genomic_DNA"/>
</dbReference>
<comment type="caution">
    <text evidence="1">The sequence shown here is derived from an EMBL/GenBank/DDBJ whole genome shotgun (WGS) entry which is preliminary data.</text>
</comment>
<evidence type="ECO:0000313" key="2">
    <source>
        <dbReference type="Proteomes" id="UP000253319"/>
    </source>
</evidence>
<keyword evidence="2" id="KW-1185">Reference proteome</keyword>
<protein>
    <recommendedName>
        <fullName evidence="3">DUF2971 domain-containing protein</fullName>
    </recommendedName>
</protein>
<sequence length="257" mass="30508">MAIYHYTKLTTLIDYILPTKTLKSNSFSNMNDPRESTPWTMGSINLPLEKLFPEYYSDKTHINCQYKFGQMIKERFQIICFSGAKQKGWDNEMMWSHYADNQKGVCLEFDEDLLTIEAKRKFPNVDILLKEVNYNTRKEGKPWINWNNILSIEENINNYSSILSHDVVFHKSHFWEKEDEKRLLFLNCTENLFLSYGQSLKAIHIGLDFPRDYLPAIEKLIEGTSIKLYTLIYEHDKYIRWNLSRKEGKLFTSVDKN</sequence>
<proteinExistence type="predicted"/>
<evidence type="ECO:0008006" key="3">
    <source>
        <dbReference type="Google" id="ProtNLM"/>
    </source>
</evidence>
<dbReference type="Pfam" id="PF11185">
    <property type="entry name" value="DUF2971"/>
    <property type="match status" value="1"/>
</dbReference>
<gene>
    <name evidence="1" type="ORF">DPN68_11020</name>
</gene>
<dbReference type="RefSeq" id="WP_113989706.1">
    <property type="nucleotide sequence ID" value="NZ_QLST01000014.1"/>
</dbReference>
<organism evidence="1 2">
    <name type="scientific">Flavobacterium tibetense</name>
    <dbReference type="NCBI Taxonomy" id="2233533"/>
    <lineage>
        <taxon>Bacteria</taxon>
        <taxon>Pseudomonadati</taxon>
        <taxon>Bacteroidota</taxon>
        <taxon>Flavobacteriia</taxon>
        <taxon>Flavobacteriales</taxon>
        <taxon>Flavobacteriaceae</taxon>
        <taxon>Flavobacterium</taxon>
    </lineage>
</organism>
<dbReference type="OrthoDB" id="190848at2"/>
<reference evidence="1 2" key="1">
    <citation type="submission" date="2018-06" db="EMBL/GenBank/DDBJ databases">
        <title>Flavobacterium tibetense sp. nov., isolated from a wetland YonghuCo on Tibetan Plateau.</title>
        <authorList>
            <person name="Xing P."/>
            <person name="Phurbu D."/>
            <person name="Lu H."/>
        </authorList>
    </citation>
    <scope>NUCLEOTIDE SEQUENCE [LARGE SCALE GENOMIC DNA]</scope>
    <source>
        <strain evidence="1 2">YH5</strain>
    </source>
</reference>